<gene>
    <name evidence="2" type="ORF">CCUS01_01483</name>
</gene>
<dbReference type="AlphaFoldDB" id="A0AAI9UTQ1"/>
<protein>
    <recommendedName>
        <fullName evidence="1">DUF7730 domain-containing protein</fullName>
    </recommendedName>
</protein>
<evidence type="ECO:0000313" key="3">
    <source>
        <dbReference type="Proteomes" id="UP001239213"/>
    </source>
</evidence>
<dbReference type="Pfam" id="PF24864">
    <property type="entry name" value="DUF7730"/>
    <property type="match status" value="1"/>
</dbReference>
<sequence length="616" mass="67709">MAEWAKQTYNTQYEKWVPWLEDVYLRWFTKDNKASYATKDTLDKSKVTGVEQVDTLQDGVHNLAAGQVGQGGLLQPVGDMVSKEGVNRAERQGKDDEGGYVPTAVPGSGALNQAGSGVAEGSKTVAGKTTEGVKGAGGFVGGLFGGGAGKTKQEQNCDKLARDGPFQANILPTFGCGVNDATVGWSMSAGDVDAVCLPACLLGGAGCLSMSVCCPPFVESLPPEMGDQVHQPGHTDARSIASPIALARKLKRRISCVRSDIKARIFSSAAAPKLHVFTGSDSSETLVAHDEICRASVEDLLGDISHHHNHDLHRQSLIDRSSLGLLERLPKEIREIVYQELWRMSGLGQHIILTEAGFGHSRCLLERLESGTIVEGDNAWEFNWMGSDSDARGSVSLWYKREMSAWCDHWKCEEARDEKEIWRDIARCRTGHGDLVGASSPYLPMMLTCKTLYAECSSSIYRSTVFTITDINLARNLFGVRWKTSSSHPLRRINFSFRRQADQRSTFEQWTESWSAILRLLDTPQLMTVNLWLDSDIYYERYWLSVTGNVLRRVPEALAHKVAVSLPPDGHGDRIAGAAWLTGLDEVPWAASNTGVRSLRREGGEVVNPDVRRARV</sequence>
<accession>A0AAI9UTQ1</accession>
<dbReference type="Proteomes" id="UP001239213">
    <property type="component" value="Unassembled WGS sequence"/>
</dbReference>
<feature type="domain" description="DUF7730" evidence="1">
    <location>
        <begin position="407"/>
        <end position="567"/>
    </location>
</feature>
<organism evidence="2 3">
    <name type="scientific">Colletotrichum cuscutae</name>
    <dbReference type="NCBI Taxonomy" id="1209917"/>
    <lineage>
        <taxon>Eukaryota</taxon>
        <taxon>Fungi</taxon>
        <taxon>Dikarya</taxon>
        <taxon>Ascomycota</taxon>
        <taxon>Pezizomycotina</taxon>
        <taxon>Sordariomycetes</taxon>
        <taxon>Hypocreomycetidae</taxon>
        <taxon>Glomerellales</taxon>
        <taxon>Glomerellaceae</taxon>
        <taxon>Colletotrichum</taxon>
        <taxon>Colletotrichum acutatum species complex</taxon>
    </lineage>
</organism>
<comment type="caution">
    <text evidence="2">The sequence shown here is derived from an EMBL/GenBank/DDBJ whole genome shotgun (WGS) entry which is preliminary data.</text>
</comment>
<proteinExistence type="predicted"/>
<dbReference type="EMBL" id="MPDP01000271">
    <property type="protein sequence ID" value="KAK1461893.1"/>
    <property type="molecule type" value="Genomic_DNA"/>
</dbReference>
<dbReference type="InterPro" id="IPR056632">
    <property type="entry name" value="DUF7730"/>
</dbReference>
<evidence type="ECO:0000313" key="2">
    <source>
        <dbReference type="EMBL" id="KAK1461893.1"/>
    </source>
</evidence>
<evidence type="ECO:0000259" key="1">
    <source>
        <dbReference type="Pfam" id="PF24864"/>
    </source>
</evidence>
<name>A0AAI9UTQ1_9PEZI</name>
<reference evidence="2" key="1">
    <citation type="submission" date="2016-11" db="EMBL/GenBank/DDBJ databases">
        <title>The genome sequence of Colletotrichum cuscutae.</title>
        <authorList>
            <person name="Baroncelli R."/>
        </authorList>
    </citation>
    <scope>NUCLEOTIDE SEQUENCE</scope>
    <source>
        <strain evidence="2">IMI 304802</strain>
    </source>
</reference>
<keyword evidence="3" id="KW-1185">Reference proteome</keyword>